<dbReference type="AlphaFoldDB" id="A0A840CV23"/>
<reference evidence="1 2" key="1">
    <citation type="submission" date="2020-08" db="EMBL/GenBank/DDBJ databases">
        <title>Genomic Encyclopedia of Type Strains, Phase IV (KMG-IV): sequencing the most valuable type-strain genomes for metagenomic binning, comparative biology and taxonomic classification.</title>
        <authorList>
            <person name="Goeker M."/>
        </authorList>
    </citation>
    <scope>NUCLEOTIDE SEQUENCE [LARGE SCALE GENOMIC DNA]</scope>
    <source>
        <strain evidence="1 2">DSM 104969</strain>
    </source>
</reference>
<evidence type="ECO:0000313" key="1">
    <source>
        <dbReference type="EMBL" id="MBB4037524.1"/>
    </source>
</evidence>
<protein>
    <submittedName>
        <fullName evidence="1">Uncharacterized protein</fullName>
    </submittedName>
</protein>
<organism evidence="1 2">
    <name type="scientific">Dysgonomonas hofstadii</name>
    <dbReference type="NCBI Taxonomy" id="637886"/>
    <lineage>
        <taxon>Bacteria</taxon>
        <taxon>Pseudomonadati</taxon>
        <taxon>Bacteroidota</taxon>
        <taxon>Bacteroidia</taxon>
        <taxon>Bacteroidales</taxon>
        <taxon>Dysgonomonadaceae</taxon>
        <taxon>Dysgonomonas</taxon>
    </lineage>
</organism>
<dbReference type="EMBL" id="JACIEP010000014">
    <property type="protein sequence ID" value="MBB4037524.1"/>
    <property type="molecule type" value="Genomic_DNA"/>
</dbReference>
<sequence length="115" mass="12913">MLYFRDFEYESSDSFICSYAGVTPGQLENAVTEALESMGYKHLGSGVFEKGSRVMRLLFGAFCKYFKFRISIDSSDSRLIKLQISKATTGLSGGVIGINQVKNEMEHMKKVFQTI</sequence>
<dbReference type="Proteomes" id="UP000555103">
    <property type="component" value="Unassembled WGS sequence"/>
</dbReference>
<comment type="caution">
    <text evidence="1">The sequence shown here is derived from an EMBL/GenBank/DDBJ whole genome shotgun (WGS) entry which is preliminary data.</text>
</comment>
<name>A0A840CV23_9BACT</name>
<proteinExistence type="predicted"/>
<gene>
    <name evidence="1" type="ORF">GGR21_003441</name>
</gene>
<keyword evidence="2" id="KW-1185">Reference proteome</keyword>
<evidence type="ECO:0000313" key="2">
    <source>
        <dbReference type="Proteomes" id="UP000555103"/>
    </source>
</evidence>
<accession>A0A840CV23</accession>
<dbReference type="RefSeq" id="WP_183308364.1">
    <property type="nucleotide sequence ID" value="NZ_JACIEP010000014.1"/>
</dbReference>